<evidence type="ECO:0000256" key="7">
    <source>
        <dbReference type="ARBA" id="ARBA00023163"/>
    </source>
</evidence>
<evidence type="ECO:0000256" key="5">
    <source>
        <dbReference type="ARBA" id="ARBA00022833"/>
    </source>
</evidence>
<evidence type="ECO:0000256" key="2">
    <source>
        <dbReference type="ARBA" id="ARBA00010857"/>
    </source>
</evidence>
<dbReference type="GO" id="GO:0008270">
    <property type="term" value="F:zinc ion binding"/>
    <property type="evidence" value="ECO:0007669"/>
    <property type="project" value="UniProtKB-KW"/>
</dbReference>
<evidence type="ECO:0000256" key="1">
    <source>
        <dbReference type="ARBA" id="ARBA00004123"/>
    </source>
</evidence>
<dbReference type="InterPro" id="IPR000812">
    <property type="entry name" value="TFIIB"/>
</dbReference>
<keyword evidence="3" id="KW-0479">Metal-binding</keyword>
<comment type="caution">
    <text evidence="9">The sequence shown here is derived from an EMBL/GenBank/DDBJ whole genome shotgun (WGS) entry which is preliminary data.</text>
</comment>
<keyword evidence="6" id="KW-0805">Transcription regulation</keyword>
<keyword evidence="10" id="KW-1185">Reference proteome</keyword>
<dbReference type="AlphaFoldDB" id="A0AAW1X1F9"/>
<evidence type="ECO:0000256" key="6">
    <source>
        <dbReference type="ARBA" id="ARBA00023015"/>
    </source>
</evidence>
<evidence type="ECO:0000313" key="10">
    <source>
        <dbReference type="Proteomes" id="UP001457282"/>
    </source>
</evidence>
<dbReference type="EMBL" id="JBEDUW010000005">
    <property type="protein sequence ID" value="KAK9929773.1"/>
    <property type="molecule type" value="Genomic_DNA"/>
</dbReference>
<keyword evidence="5" id="KW-0862">Zinc</keyword>
<evidence type="ECO:0000256" key="8">
    <source>
        <dbReference type="ARBA" id="ARBA00023242"/>
    </source>
</evidence>
<evidence type="ECO:0000313" key="9">
    <source>
        <dbReference type="EMBL" id="KAK9929773.1"/>
    </source>
</evidence>
<reference evidence="9 10" key="1">
    <citation type="journal article" date="2023" name="G3 (Bethesda)">
        <title>A chromosome-length genome assembly and annotation of blackberry (Rubus argutus, cv. 'Hillquist').</title>
        <authorList>
            <person name="Bruna T."/>
            <person name="Aryal R."/>
            <person name="Dudchenko O."/>
            <person name="Sargent D.J."/>
            <person name="Mead D."/>
            <person name="Buti M."/>
            <person name="Cavallini A."/>
            <person name="Hytonen T."/>
            <person name="Andres J."/>
            <person name="Pham M."/>
            <person name="Weisz D."/>
            <person name="Mascagni F."/>
            <person name="Usai G."/>
            <person name="Natali L."/>
            <person name="Bassil N."/>
            <person name="Fernandez G.E."/>
            <person name="Lomsadze A."/>
            <person name="Armour M."/>
            <person name="Olukolu B."/>
            <person name="Poorten T."/>
            <person name="Britton C."/>
            <person name="Davik J."/>
            <person name="Ashrafi H."/>
            <person name="Aiden E.L."/>
            <person name="Borodovsky M."/>
            <person name="Worthington M."/>
        </authorList>
    </citation>
    <scope>NUCLEOTIDE SEQUENCE [LARGE SCALE GENOMIC DNA]</scope>
    <source>
        <strain evidence="9">PI 553951</strain>
    </source>
</reference>
<gene>
    <name evidence="9" type="ORF">M0R45_026856</name>
</gene>
<keyword evidence="4" id="KW-0863">Zinc-finger</keyword>
<dbReference type="GO" id="GO:0001006">
    <property type="term" value="F:RNA polymerase III type 3 promoter sequence-specific DNA binding"/>
    <property type="evidence" value="ECO:0007669"/>
    <property type="project" value="TreeGrafter"/>
</dbReference>
<dbReference type="GO" id="GO:0000126">
    <property type="term" value="C:transcription factor TFIIIB complex"/>
    <property type="evidence" value="ECO:0007669"/>
    <property type="project" value="TreeGrafter"/>
</dbReference>
<dbReference type="GO" id="GO:0005634">
    <property type="term" value="C:nucleus"/>
    <property type="evidence" value="ECO:0007669"/>
    <property type="project" value="UniProtKB-SubCell"/>
</dbReference>
<organism evidence="9 10">
    <name type="scientific">Rubus argutus</name>
    <name type="common">Southern blackberry</name>
    <dbReference type="NCBI Taxonomy" id="59490"/>
    <lineage>
        <taxon>Eukaryota</taxon>
        <taxon>Viridiplantae</taxon>
        <taxon>Streptophyta</taxon>
        <taxon>Embryophyta</taxon>
        <taxon>Tracheophyta</taxon>
        <taxon>Spermatophyta</taxon>
        <taxon>Magnoliopsida</taxon>
        <taxon>eudicotyledons</taxon>
        <taxon>Gunneridae</taxon>
        <taxon>Pentapetalae</taxon>
        <taxon>rosids</taxon>
        <taxon>fabids</taxon>
        <taxon>Rosales</taxon>
        <taxon>Rosaceae</taxon>
        <taxon>Rosoideae</taxon>
        <taxon>Rosoideae incertae sedis</taxon>
        <taxon>Rubus</taxon>
    </lineage>
</organism>
<keyword evidence="7" id="KW-0804">Transcription</keyword>
<comment type="subcellular location">
    <subcellularLocation>
        <location evidence="1">Nucleus</location>
    </subcellularLocation>
</comment>
<dbReference type="PANTHER" id="PTHR11618:SF4">
    <property type="entry name" value="TRANSCRIPTION FACTOR IIIB 90 KDA SUBUNIT"/>
    <property type="match status" value="1"/>
</dbReference>
<sequence length="112" mass="12510">MVFCNNCGKSVSGTEDGGRIWCGVCGKVLVYDIYSEEPTFFKDGAGQSKLSGNFVRGFQSEVSASRERLIENARYELRSLRNGLDMGENEEITDIALRFYTMALERNFTKGA</sequence>
<keyword evidence="8" id="KW-0539">Nucleus</keyword>
<accession>A0AAW1X1F9</accession>
<dbReference type="GO" id="GO:0097550">
    <property type="term" value="C:transcription preinitiation complex"/>
    <property type="evidence" value="ECO:0007669"/>
    <property type="project" value="TreeGrafter"/>
</dbReference>
<dbReference type="GO" id="GO:0070897">
    <property type="term" value="P:transcription preinitiation complex assembly"/>
    <property type="evidence" value="ECO:0007669"/>
    <property type="project" value="InterPro"/>
</dbReference>
<comment type="similarity">
    <text evidence="2">Belongs to the TFIIB family.</text>
</comment>
<protein>
    <submittedName>
        <fullName evidence="9">Uncharacterized protein</fullName>
    </submittedName>
</protein>
<evidence type="ECO:0000256" key="4">
    <source>
        <dbReference type="ARBA" id="ARBA00022771"/>
    </source>
</evidence>
<dbReference type="GO" id="GO:0000995">
    <property type="term" value="F:RNA polymerase III general transcription initiation factor activity"/>
    <property type="evidence" value="ECO:0007669"/>
    <property type="project" value="TreeGrafter"/>
</dbReference>
<evidence type="ECO:0000256" key="3">
    <source>
        <dbReference type="ARBA" id="ARBA00022723"/>
    </source>
</evidence>
<dbReference type="Proteomes" id="UP001457282">
    <property type="component" value="Unassembled WGS sequence"/>
</dbReference>
<dbReference type="PANTHER" id="PTHR11618">
    <property type="entry name" value="TRANSCRIPTION INITIATION FACTOR IIB-RELATED"/>
    <property type="match status" value="1"/>
</dbReference>
<proteinExistence type="inferred from homology"/>
<name>A0AAW1X1F9_RUBAR</name>